<organism evidence="3 4">
    <name type="scientific">Kitasatospora viridis</name>
    <dbReference type="NCBI Taxonomy" id="281105"/>
    <lineage>
        <taxon>Bacteria</taxon>
        <taxon>Bacillati</taxon>
        <taxon>Actinomycetota</taxon>
        <taxon>Actinomycetes</taxon>
        <taxon>Kitasatosporales</taxon>
        <taxon>Streptomycetaceae</taxon>
        <taxon>Kitasatospora</taxon>
    </lineage>
</organism>
<feature type="compositionally biased region" description="Low complexity" evidence="1">
    <location>
        <begin position="368"/>
        <end position="397"/>
    </location>
</feature>
<dbReference type="Pfam" id="PF02368">
    <property type="entry name" value="Big_2"/>
    <property type="match status" value="1"/>
</dbReference>
<evidence type="ECO:0000313" key="3">
    <source>
        <dbReference type="EMBL" id="TWF90998.1"/>
    </source>
</evidence>
<reference evidence="3 4" key="1">
    <citation type="submission" date="2019-06" db="EMBL/GenBank/DDBJ databases">
        <title>Sequencing the genomes of 1000 actinobacteria strains.</title>
        <authorList>
            <person name="Klenk H.-P."/>
        </authorList>
    </citation>
    <scope>NUCLEOTIDE SEQUENCE [LARGE SCALE GENOMIC DNA]</scope>
    <source>
        <strain evidence="3 4">DSM 44826</strain>
    </source>
</reference>
<feature type="region of interest" description="Disordered" evidence="1">
    <location>
        <begin position="368"/>
        <end position="401"/>
    </location>
</feature>
<keyword evidence="4" id="KW-1185">Reference proteome</keyword>
<dbReference type="PANTHER" id="PTHR37494:SF1">
    <property type="entry name" value="STAPHYLOCOCCUS AUREUS SURFACE PROTEIN A"/>
    <property type="match status" value="1"/>
</dbReference>
<dbReference type="GO" id="GO:0016020">
    <property type="term" value="C:membrane"/>
    <property type="evidence" value="ECO:0007669"/>
    <property type="project" value="InterPro"/>
</dbReference>
<name>A0A561TV62_9ACTN</name>
<dbReference type="SUPFAM" id="SSF49373">
    <property type="entry name" value="Invasin/intimin cell-adhesion fragments"/>
    <property type="match status" value="1"/>
</dbReference>
<accession>A0A561TV62</accession>
<dbReference type="OrthoDB" id="3444343at2"/>
<comment type="caution">
    <text evidence="3">The sequence shown here is derived from an EMBL/GenBank/DDBJ whole genome shotgun (WGS) entry which is preliminary data.</text>
</comment>
<feature type="compositionally biased region" description="Low complexity" evidence="1">
    <location>
        <begin position="1542"/>
        <end position="1556"/>
    </location>
</feature>
<feature type="domain" description="BIG2" evidence="2">
    <location>
        <begin position="298"/>
        <end position="374"/>
    </location>
</feature>
<dbReference type="InterPro" id="IPR013783">
    <property type="entry name" value="Ig-like_fold"/>
</dbReference>
<evidence type="ECO:0000256" key="1">
    <source>
        <dbReference type="SAM" id="MobiDB-lite"/>
    </source>
</evidence>
<feature type="region of interest" description="Disordered" evidence="1">
    <location>
        <begin position="1531"/>
        <end position="1556"/>
    </location>
</feature>
<dbReference type="SMART" id="SM00635">
    <property type="entry name" value="BID_2"/>
    <property type="match status" value="1"/>
</dbReference>
<dbReference type="RefSeq" id="WP_145908655.1">
    <property type="nucleotide sequence ID" value="NZ_BAAAMZ010000002.1"/>
</dbReference>
<dbReference type="InterPro" id="IPR008964">
    <property type="entry name" value="Invasin/intimin_cell_adhesion"/>
</dbReference>
<dbReference type="Gene3D" id="2.60.40.10">
    <property type="entry name" value="Immunoglobulins"/>
    <property type="match status" value="12"/>
</dbReference>
<dbReference type="GO" id="GO:0005975">
    <property type="term" value="P:carbohydrate metabolic process"/>
    <property type="evidence" value="ECO:0007669"/>
    <property type="project" value="UniProtKB-ARBA"/>
</dbReference>
<dbReference type="Proteomes" id="UP000317940">
    <property type="component" value="Unassembled WGS sequence"/>
</dbReference>
<protein>
    <submittedName>
        <fullName evidence="3">Putative Ig domain-containing protein</fullName>
    </submittedName>
</protein>
<dbReference type="InterPro" id="IPR003343">
    <property type="entry name" value="Big_2"/>
</dbReference>
<dbReference type="SUPFAM" id="SSF49313">
    <property type="entry name" value="Cadherin-like"/>
    <property type="match status" value="6"/>
</dbReference>
<sequence>MGVSVVFEDGSEAVEVVPGEEAVCVLRVANTGMVVDRVLFDVLGETAEWAHVEPARANLLPQESTRVRIAFRPPRTAGLLPGELPFGLRAMSTEDPEGSRVEEGLVRIGEFGDLGARLVPASAAGRRGARFKLVVENRGNRPESVRVEALDPEVRLGFRIRPAAFDAAPGTATFVRFRAVPRKTFLKGPNRTLPFEVEVRPAAGEAATAEGVMLEKQTLPEWLLPALGAALAGSGLLLGLWFAVLRPVVHSAASAADQAKGAADAAQNANAAAGSAATAAAQAAAGPGKGAPGGGGPAVTGLVLALADPTVVVGGTDPATTVSTPVGAAPKLAWASSDPKVATVSDSGVVTAVGPGTATITASIATAGGPGPAASTPAPTAAPTPTQTPGAPGTAPADPQLVSGQTTVHVVAPLTVATPTLGQATRGQGYSVSLLGSGGTGAGAAWSVSAGALPPGLTLSSGGVLSGTPSTAGTSTFSVRMASTSPLDQSPAQQLSLTVRDAPVVDTTELPGATSGEPYDQFLKADGGILPYTWAVAQGTLPAWLHLDPNTGELKGTPPASGAGSSGVVDFGVQVTDATAQQSAAQHLTLGGVQPVGIGTAVLPGAVVGAGYSQTLTASGGTQQYQWSVPPGTLPAGLSLDAASGTISGTPLRKGSATFTVTATDAARPDLSAQRTFTVPVESALAAGASGVLPAVAGQAIAPVQLTATGGDGSYLWTPTGPLPPGLGLGPDGSSIVGTPTTTGSFAVTVEVTDTSAPPLTSTETLTIPVTAALRTTSTALPPAVVGEPYSGRLTAAGGSGPYSWSSSSPLPPGLHLDADTGTISGTPSAVTDPAAAPLLFAVTDTGAPQQQQYVSLPLTVSTALSAPSWGALPPAVPGEPYTARLPRPDGGSGQYVWTVPPGSLPPGLALTDPVRGTVSGTLTSTDVPHTYAFQATLTDPAGGAPPVRVPLSVTAVAPVEIDTLAVPGAVLGSAYSTTLSATGGTAQYDWSVPPGTLPAGLRLDPATGTISGTPLGAGSSTFTVTATVAGRPDLVGSADFSRTQTLTLTVVPPLVPTASEVLPAVTGQAITPIRLSATGGTGPYLWRPTGSLPPGLTLGPDGSSIVGTPTATGSFAVSVAVTDDGAPPLTATETLTVPVTAALRVTSTSLPTALVGVPYTGRLTAAGGTGPYSWTCAGTLPPGLHLDADTGTISGTPTGVPAPEAALTCTVTDAGVPQQQRTSATLALPVSTPLTFTQQSPLPPVVTGKPYSAQLSAPGGGDGQYAWSAAPGSLPAGLTLSPAGLLSSPGVPGTGPGTLDLQLTLTDTSGIVPPLTVRLPLTVVDPLTVPSYAWTSSPSQPDGTRYAIQPAGGVGPYSYSFDGPHPDWLRLDRRTGLLSWTAPSRTFTSSTDSDGRASFPGWSAAYPANVVVTDSAGNTATAGVTLTLAVPALTVTHPTTLTQTAGAPFAAPLATDLNGGYGSGSSYHYTVTGTLPGPGDTLDPATGVLSGNLPALAAGSFPVTVTVTQTDPADPHSTISLSYPLVITTAPAATPTPTPSQAPSQTAAPTQGETP</sequence>
<dbReference type="PANTHER" id="PTHR37494">
    <property type="entry name" value="HEMAGGLUTININ"/>
    <property type="match status" value="1"/>
</dbReference>
<proteinExistence type="predicted"/>
<dbReference type="Gene3D" id="2.60.40.1080">
    <property type="match status" value="1"/>
</dbReference>
<evidence type="ECO:0000313" key="4">
    <source>
        <dbReference type="Proteomes" id="UP000317940"/>
    </source>
</evidence>
<dbReference type="InterPro" id="IPR015919">
    <property type="entry name" value="Cadherin-like_sf"/>
</dbReference>
<gene>
    <name evidence="3" type="ORF">FHX73_12110</name>
</gene>
<dbReference type="Pfam" id="PF05345">
    <property type="entry name" value="He_PIG"/>
    <property type="match status" value="11"/>
</dbReference>
<dbReference type="EMBL" id="VIWT01000002">
    <property type="protein sequence ID" value="TWF90998.1"/>
    <property type="molecule type" value="Genomic_DNA"/>
</dbReference>
<evidence type="ECO:0000259" key="2">
    <source>
        <dbReference type="SMART" id="SM00635"/>
    </source>
</evidence>
<dbReference type="GO" id="GO:0005509">
    <property type="term" value="F:calcium ion binding"/>
    <property type="evidence" value="ECO:0007669"/>
    <property type="project" value="InterPro"/>
</dbReference>